<comment type="caution">
    <text evidence="3">The sequence shown here is derived from an EMBL/GenBank/DDBJ whole genome shotgun (WGS) entry which is preliminary data.</text>
</comment>
<feature type="domain" description="Amidohydrolase-related" evidence="2">
    <location>
        <begin position="31"/>
        <end position="309"/>
    </location>
</feature>
<dbReference type="EMBL" id="ML978801">
    <property type="protein sequence ID" value="KAF2083333.1"/>
    <property type="molecule type" value="Genomic_DNA"/>
</dbReference>
<dbReference type="AlphaFoldDB" id="A0A9P4HP18"/>
<dbReference type="PANTHER" id="PTHR35563">
    <property type="entry name" value="BARREL METAL-DEPENDENT HYDROLASE, PUTATIVE (AFU_ORTHOLOGUE AFUA_1G16240)-RELATED"/>
    <property type="match status" value="1"/>
</dbReference>
<organism evidence="3 4">
    <name type="scientific">Saccharata proteae CBS 121410</name>
    <dbReference type="NCBI Taxonomy" id="1314787"/>
    <lineage>
        <taxon>Eukaryota</taxon>
        <taxon>Fungi</taxon>
        <taxon>Dikarya</taxon>
        <taxon>Ascomycota</taxon>
        <taxon>Pezizomycotina</taxon>
        <taxon>Dothideomycetes</taxon>
        <taxon>Dothideomycetes incertae sedis</taxon>
        <taxon>Botryosphaeriales</taxon>
        <taxon>Saccharataceae</taxon>
        <taxon>Saccharata</taxon>
    </lineage>
</organism>
<proteinExistence type="predicted"/>
<dbReference type="PANTHER" id="PTHR35563:SF2">
    <property type="entry name" value="BARREL METAL-DEPENDENT HYDROLASE, PUTATIVE (AFU_ORTHOLOGUE AFUA_1G16240)-RELATED"/>
    <property type="match status" value="1"/>
</dbReference>
<sequence>MATSLPGGRTITSNSKPKPPLSHRIPKNSWDSHMHVVEPQIFPLSPTAAYTPSHPHTLTQALTFESTLNIPNIVLVQPSIYASDNSCLLSALHTLGPSRARAVVGIDPRAPPSPETLKSWHTLGVRGARLNLKSVHRTLSKDELAAELRAYAAILRPLDWVLEVYIGLELAPLLVPLVPDLGVKFCIAHFGHPGLPAGSADGEASAERDPYALQGFAALVQLLGQGRTWVKCSAAYRIEADAEMPWTRAVGRELVRVAPGRLVFATDWPHTRFEGVDVKPFVEACLEWCGGEGEMADRLFRGNAEALWGVGE</sequence>
<dbReference type="Proteomes" id="UP000799776">
    <property type="component" value="Unassembled WGS sequence"/>
</dbReference>
<evidence type="ECO:0000313" key="4">
    <source>
        <dbReference type="Proteomes" id="UP000799776"/>
    </source>
</evidence>
<dbReference type="OrthoDB" id="2135488at2759"/>
<dbReference type="InterPro" id="IPR052358">
    <property type="entry name" value="Aro_Compnd_Degr_Hydrolases"/>
</dbReference>
<dbReference type="Gene3D" id="3.20.20.140">
    <property type="entry name" value="Metal-dependent hydrolases"/>
    <property type="match status" value="1"/>
</dbReference>
<reference evidence="3" key="1">
    <citation type="journal article" date="2020" name="Stud. Mycol.">
        <title>101 Dothideomycetes genomes: a test case for predicting lifestyles and emergence of pathogens.</title>
        <authorList>
            <person name="Haridas S."/>
            <person name="Albert R."/>
            <person name="Binder M."/>
            <person name="Bloem J."/>
            <person name="Labutti K."/>
            <person name="Salamov A."/>
            <person name="Andreopoulos B."/>
            <person name="Baker S."/>
            <person name="Barry K."/>
            <person name="Bills G."/>
            <person name="Bluhm B."/>
            <person name="Cannon C."/>
            <person name="Castanera R."/>
            <person name="Culley D."/>
            <person name="Daum C."/>
            <person name="Ezra D."/>
            <person name="Gonzalez J."/>
            <person name="Henrissat B."/>
            <person name="Kuo A."/>
            <person name="Liang C."/>
            <person name="Lipzen A."/>
            <person name="Lutzoni F."/>
            <person name="Magnuson J."/>
            <person name="Mondo S."/>
            <person name="Nolan M."/>
            <person name="Ohm R."/>
            <person name="Pangilinan J."/>
            <person name="Park H.-J."/>
            <person name="Ramirez L."/>
            <person name="Alfaro M."/>
            <person name="Sun H."/>
            <person name="Tritt A."/>
            <person name="Yoshinaga Y."/>
            <person name="Zwiers L.-H."/>
            <person name="Turgeon B."/>
            <person name="Goodwin S."/>
            <person name="Spatafora J."/>
            <person name="Crous P."/>
            <person name="Grigoriev I."/>
        </authorList>
    </citation>
    <scope>NUCLEOTIDE SEQUENCE</scope>
    <source>
        <strain evidence="3">CBS 121410</strain>
    </source>
</reference>
<gene>
    <name evidence="3" type="ORF">K490DRAFT_51960</name>
</gene>
<keyword evidence="4" id="KW-1185">Reference proteome</keyword>
<dbReference type="InterPro" id="IPR032466">
    <property type="entry name" value="Metal_Hydrolase"/>
</dbReference>
<name>A0A9P4HP18_9PEZI</name>
<dbReference type="InterPro" id="IPR006680">
    <property type="entry name" value="Amidohydro-rel"/>
</dbReference>
<protein>
    <submittedName>
        <fullName evidence="3">Amidohydrolase 2</fullName>
    </submittedName>
</protein>
<evidence type="ECO:0000259" key="2">
    <source>
        <dbReference type="Pfam" id="PF04909"/>
    </source>
</evidence>
<dbReference type="GO" id="GO:0016787">
    <property type="term" value="F:hydrolase activity"/>
    <property type="evidence" value="ECO:0007669"/>
    <property type="project" value="InterPro"/>
</dbReference>
<evidence type="ECO:0000313" key="3">
    <source>
        <dbReference type="EMBL" id="KAF2083333.1"/>
    </source>
</evidence>
<dbReference type="SUPFAM" id="SSF51556">
    <property type="entry name" value="Metallo-dependent hydrolases"/>
    <property type="match status" value="1"/>
</dbReference>
<dbReference type="Pfam" id="PF04909">
    <property type="entry name" value="Amidohydro_2"/>
    <property type="match status" value="1"/>
</dbReference>
<accession>A0A9P4HP18</accession>
<feature type="region of interest" description="Disordered" evidence="1">
    <location>
        <begin position="1"/>
        <end position="28"/>
    </location>
</feature>
<evidence type="ECO:0000256" key="1">
    <source>
        <dbReference type="SAM" id="MobiDB-lite"/>
    </source>
</evidence>